<dbReference type="EMBL" id="RWGY01000031">
    <property type="protein sequence ID" value="TVU15628.1"/>
    <property type="molecule type" value="Genomic_DNA"/>
</dbReference>
<name>A0A5J9TXS3_9POAL</name>
<dbReference type="FunFam" id="3.30.70.330:FF:000616">
    <property type="entry name" value="RNA binding (RRM/RBD/RNP motifs) family protein"/>
    <property type="match status" value="1"/>
</dbReference>
<feature type="compositionally biased region" description="Polar residues" evidence="2">
    <location>
        <begin position="672"/>
        <end position="685"/>
    </location>
</feature>
<dbReference type="GO" id="GO:0008143">
    <property type="term" value="F:poly(A) binding"/>
    <property type="evidence" value="ECO:0007669"/>
    <property type="project" value="InterPro"/>
</dbReference>
<organism evidence="4 5">
    <name type="scientific">Eragrostis curvula</name>
    <name type="common">weeping love grass</name>
    <dbReference type="NCBI Taxonomy" id="38414"/>
    <lineage>
        <taxon>Eukaryota</taxon>
        <taxon>Viridiplantae</taxon>
        <taxon>Streptophyta</taxon>
        <taxon>Embryophyta</taxon>
        <taxon>Tracheophyta</taxon>
        <taxon>Spermatophyta</taxon>
        <taxon>Magnoliopsida</taxon>
        <taxon>Liliopsida</taxon>
        <taxon>Poales</taxon>
        <taxon>Poaceae</taxon>
        <taxon>PACMAD clade</taxon>
        <taxon>Chloridoideae</taxon>
        <taxon>Eragrostideae</taxon>
        <taxon>Eragrostidinae</taxon>
        <taxon>Eragrostis</taxon>
    </lineage>
</organism>
<dbReference type="GO" id="GO:0005737">
    <property type="term" value="C:cytoplasm"/>
    <property type="evidence" value="ECO:0007669"/>
    <property type="project" value="TreeGrafter"/>
</dbReference>
<accession>A0A5J9TXS3</accession>
<reference evidence="4 5" key="1">
    <citation type="journal article" date="2019" name="Sci. Rep.">
        <title>A high-quality genome of Eragrostis curvula grass provides insights into Poaceae evolution and supports new strategies to enhance forage quality.</title>
        <authorList>
            <person name="Carballo J."/>
            <person name="Santos B.A.C.M."/>
            <person name="Zappacosta D."/>
            <person name="Garbus I."/>
            <person name="Selva J.P."/>
            <person name="Gallo C.A."/>
            <person name="Diaz A."/>
            <person name="Albertini E."/>
            <person name="Caccamo M."/>
            <person name="Echenique V."/>
        </authorList>
    </citation>
    <scope>NUCLEOTIDE SEQUENCE [LARGE SCALE GENOMIC DNA]</scope>
    <source>
        <strain evidence="5">cv. Victoria</strain>
        <tissue evidence="4">Leaf</tissue>
    </source>
</reference>
<dbReference type="InterPro" id="IPR012677">
    <property type="entry name" value="Nucleotide-bd_a/b_plait_sf"/>
</dbReference>
<evidence type="ECO:0000256" key="2">
    <source>
        <dbReference type="SAM" id="MobiDB-lite"/>
    </source>
</evidence>
<dbReference type="SMART" id="SM00360">
    <property type="entry name" value="RRM"/>
    <property type="match status" value="1"/>
</dbReference>
<proteinExistence type="predicted"/>
<dbReference type="PANTHER" id="PTHR14738:SF36">
    <property type="entry name" value="RNA BINDING (RRM_RBD_RNP MOTIFS) FAMILY PROTEIN"/>
    <property type="match status" value="1"/>
</dbReference>
<evidence type="ECO:0000313" key="5">
    <source>
        <dbReference type="Proteomes" id="UP000324897"/>
    </source>
</evidence>
<dbReference type="InterPro" id="IPR035979">
    <property type="entry name" value="RBD_domain_sf"/>
</dbReference>
<dbReference type="GO" id="GO:0005634">
    <property type="term" value="C:nucleus"/>
    <property type="evidence" value="ECO:0007669"/>
    <property type="project" value="TreeGrafter"/>
</dbReference>
<feature type="compositionally biased region" description="Polar residues" evidence="2">
    <location>
        <begin position="114"/>
        <end position="132"/>
    </location>
</feature>
<feature type="compositionally biased region" description="Basic and acidic residues" evidence="2">
    <location>
        <begin position="167"/>
        <end position="176"/>
    </location>
</feature>
<gene>
    <name evidence="4" type="ORF">EJB05_39158</name>
</gene>
<evidence type="ECO:0000256" key="1">
    <source>
        <dbReference type="PROSITE-ProRule" id="PRU00176"/>
    </source>
</evidence>
<dbReference type="GO" id="GO:0043488">
    <property type="term" value="P:regulation of mRNA stability"/>
    <property type="evidence" value="ECO:0007669"/>
    <property type="project" value="InterPro"/>
</dbReference>
<dbReference type="InterPro" id="IPR002483">
    <property type="entry name" value="PWI_dom"/>
</dbReference>
<comment type="caution">
    <text evidence="4">The sequence shown here is derived from an EMBL/GenBank/DDBJ whole genome shotgun (WGS) entry which is preliminary data.</text>
</comment>
<feature type="region of interest" description="Disordered" evidence="2">
    <location>
        <begin position="421"/>
        <end position="485"/>
    </location>
</feature>
<feature type="region of interest" description="Disordered" evidence="2">
    <location>
        <begin position="499"/>
        <end position="520"/>
    </location>
</feature>
<feature type="compositionally biased region" description="Polar residues" evidence="2">
    <location>
        <begin position="94"/>
        <end position="105"/>
    </location>
</feature>
<dbReference type="Pfam" id="PF00076">
    <property type="entry name" value="RRM_1"/>
    <property type="match status" value="1"/>
</dbReference>
<evidence type="ECO:0000313" key="4">
    <source>
        <dbReference type="EMBL" id="TVU15628.1"/>
    </source>
</evidence>
<dbReference type="Gramene" id="TVU15628">
    <property type="protein sequence ID" value="TVU15628"/>
    <property type="gene ID" value="EJB05_39158"/>
</dbReference>
<feature type="compositionally biased region" description="Basic residues" evidence="2">
    <location>
        <begin position="177"/>
        <end position="186"/>
    </location>
</feature>
<dbReference type="Gene3D" id="3.30.70.330">
    <property type="match status" value="1"/>
</dbReference>
<feature type="compositionally biased region" description="Basic and acidic residues" evidence="2">
    <location>
        <begin position="460"/>
        <end position="469"/>
    </location>
</feature>
<feature type="region of interest" description="Disordered" evidence="2">
    <location>
        <begin position="94"/>
        <end position="145"/>
    </location>
</feature>
<dbReference type="InterPro" id="IPR000504">
    <property type="entry name" value="RRM_dom"/>
</dbReference>
<dbReference type="Pfam" id="PF01480">
    <property type="entry name" value="PWI"/>
    <property type="match status" value="1"/>
</dbReference>
<dbReference type="Gene3D" id="1.20.1390.10">
    <property type="entry name" value="PWI domain"/>
    <property type="match status" value="1"/>
</dbReference>
<dbReference type="PANTHER" id="PTHR14738">
    <property type="entry name" value="ZINC FINGER CCCH DOMAIN-CONTAINING PROTEIN 14"/>
    <property type="match status" value="1"/>
</dbReference>
<dbReference type="AlphaFoldDB" id="A0A5J9TXS3"/>
<dbReference type="Proteomes" id="UP000324897">
    <property type="component" value="Unassembled WGS sequence"/>
</dbReference>
<sequence>MDGGENPGFKGTLTTEGKALLQVRVNEKLRELMGDYSDDTLAEYATVLLKNGRTRDEVAKELHVFLGDDNDAFVSWLWDHLSSNSHLYFHPKAVSSNDGAKSTRSAARGLPVPSLTSSIQTNLEAETQNTPRTHQKREWGGIIRDQAEAVPHRSVVAKVSYEEEKAFHESRADDKRFHKSHSLRRAHSPDRHNQRKRSREVDERPAKRASHPVIDAPRRLLQFAVRDAVRPVQPMISRSESASKRLRSVVSTLASDSTIDDSHVRLRRAHSDLRVPGAARALRAAAEAAEDVLNNNFSGSVFNRLGGVSTINSTEKSPVHREQDSDDGEYENAYNMQAENQAEFRKRNEYGGGDAYMYDRETEEAAGSAPNIIEYGNASAVRYNGLVSHRNTESPSGDKESLVVGYARGAAEVRSRRLMVQGTHAGSGPRSSEKILNASANTSTRHETRDAATLAPQVPVEKKGIDARKPNKAVSNVNDATMTDKSKDLMHSNSMLEAQRDSSVAAGSGSTGQPEGGNDSRTVFISNVHFGASKDALSRHFNKFGAVLKTLILTDGVTGQPTGSAYIEFLHKESAEQALTLNGTSFMSRILKVVRSSVEVPQQSVWPRASRGSPFASRLIRTAYPRPTFPGAIRGRLPLRGGTRSLQWKREAADSPDAGKPSQATPAAHGNQLVTPTARSFTYTRTEPKPNDGAMV</sequence>
<dbReference type="OrthoDB" id="4726at2759"/>
<evidence type="ECO:0000259" key="3">
    <source>
        <dbReference type="PROSITE" id="PS50102"/>
    </source>
</evidence>
<dbReference type="InterPro" id="IPR040366">
    <property type="entry name" value="Nab2/ZC3H14"/>
</dbReference>
<feature type="region of interest" description="Disordered" evidence="2">
    <location>
        <begin position="167"/>
        <end position="212"/>
    </location>
</feature>
<feature type="region of interest" description="Disordered" evidence="2">
    <location>
        <begin position="647"/>
        <end position="696"/>
    </location>
</feature>
<keyword evidence="5" id="KW-1185">Reference proteome</keyword>
<keyword evidence="1" id="KW-0694">RNA-binding</keyword>
<dbReference type="PROSITE" id="PS50102">
    <property type="entry name" value="RRM"/>
    <property type="match status" value="1"/>
</dbReference>
<feature type="domain" description="RRM" evidence="3">
    <location>
        <begin position="521"/>
        <end position="598"/>
    </location>
</feature>
<dbReference type="SUPFAM" id="SSF54928">
    <property type="entry name" value="RNA-binding domain, RBD"/>
    <property type="match status" value="1"/>
</dbReference>
<protein>
    <recommendedName>
        <fullName evidence="3">RRM domain-containing protein</fullName>
    </recommendedName>
</protein>